<dbReference type="PROSITE" id="PS00800">
    <property type="entry name" value="PECTINESTERASE_1"/>
    <property type="match status" value="1"/>
</dbReference>
<dbReference type="GO" id="GO:0004857">
    <property type="term" value="F:enzyme inhibitor activity"/>
    <property type="evidence" value="ECO:0007669"/>
    <property type="project" value="InterPro"/>
</dbReference>
<dbReference type="GO" id="GO:0042545">
    <property type="term" value="P:cell wall modification"/>
    <property type="evidence" value="ECO:0007669"/>
    <property type="project" value="UniProtKB-UniRule"/>
</dbReference>
<evidence type="ECO:0000313" key="8">
    <source>
        <dbReference type="Proteomes" id="UP000228380"/>
    </source>
</evidence>
<evidence type="ECO:0000256" key="1">
    <source>
        <dbReference type="ARBA" id="ARBA00005184"/>
    </source>
</evidence>
<dbReference type="EC" id="3.1.1.11" evidence="6"/>
<comment type="subcellular location">
    <subcellularLocation>
        <location evidence="6">Secreted</location>
        <location evidence="6">Cell wall</location>
    </subcellularLocation>
</comment>
<comment type="function">
    <text evidence="6">Acts in the modification of cell walls via demethylesterification of cell wall pectin.</text>
</comment>
<gene>
    <name evidence="9" type="primary">LOC108511638</name>
</gene>
<organism evidence="8 9">
    <name type="scientific">Phoenix dactylifera</name>
    <name type="common">Date palm</name>
    <dbReference type="NCBI Taxonomy" id="42345"/>
    <lineage>
        <taxon>Eukaryota</taxon>
        <taxon>Viridiplantae</taxon>
        <taxon>Streptophyta</taxon>
        <taxon>Embryophyta</taxon>
        <taxon>Tracheophyta</taxon>
        <taxon>Spermatophyta</taxon>
        <taxon>Magnoliopsida</taxon>
        <taxon>Liliopsida</taxon>
        <taxon>Arecaceae</taxon>
        <taxon>Coryphoideae</taxon>
        <taxon>Phoeniceae</taxon>
        <taxon>Phoenix</taxon>
    </lineage>
</organism>
<dbReference type="SMART" id="SM00856">
    <property type="entry name" value="PMEI"/>
    <property type="match status" value="1"/>
</dbReference>
<comment type="catalytic activity">
    <reaction evidence="6">
        <text>[(1-&gt;4)-alpha-D-galacturonosyl methyl ester](n) + n H2O = [(1-&gt;4)-alpha-D-galacturonosyl](n) + n methanol + n H(+)</text>
        <dbReference type="Rhea" id="RHEA:22380"/>
        <dbReference type="Rhea" id="RHEA-COMP:14570"/>
        <dbReference type="Rhea" id="RHEA-COMP:14573"/>
        <dbReference type="ChEBI" id="CHEBI:15377"/>
        <dbReference type="ChEBI" id="CHEBI:15378"/>
        <dbReference type="ChEBI" id="CHEBI:17790"/>
        <dbReference type="ChEBI" id="CHEBI:140522"/>
        <dbReference type="ChEBI" id="CHEBI:140523"/>
        <dbReference type="EC" id="3.1.1.11"/>
    </reaction>
</comment>
<dbReference type="RefSeq" id="XP_017700610.2">
    <property type="nucleotide sequence ID" value="XM_017845121.2"/>
</dbReference>
<keyword evidence="4 6" id="KW-0378">Hydrolase</keyword>
<comment type="similarity">
    <text evidence="3">In the C-terminal section; belongs to the pectinesterase family.</text>
</comment>
<keyword evidence="8" id="KW-1185">Reference proteome</keyword>
<accession>A0A8B7MW26</accession>
<keyword evidence="6" id="KW-0964">Secreted</keyword>
<keyword evidence="5 6" id="KW-0063">Aspartyl esterase</keyword>
<keyword evidence="6" id="KW-0961">Cell wall biogenesis/degradation</keyword>
<evidence type="ECO:0000313" key="9">
    <source>
        <dbReference type="RefSeq" id="XP_017700610.2"/>
    </source>
</evidence>
<dbReference type="OrthoDB" id="1936831at2759"/>
<dbReference type="CDD" id="cd15799">
    <property type="entry name" value="PMEI-like_4"/>
    <property type="match status" value="1"/>
</dbReference>
<dbReference type="Pfam" id="PF04043">
    <property type="entry name" value="PMEI"/>
    <property type="match status" value="1"/>
</dbReference>
<evidence type="ECO:0000256" key="6">
    <source>
        <dbReference type="RuleBase" id="RU000589"/>
    </source>
</evidence>
<dbReference type="InterPro" id="IPR011050">
    <property type="entry name" value="Pectin_lyase_fold/virulence"/>
</dbReference>
<evidence type="ECO:0000259" key="7">
    <source>
        <dbReference type="SMART" id="SM00856"/>
    </source>
</evidence>
<name>A0A8B7MW26_PHODC</name>
<dbReference type="InterPro" id="IPR006501">
    <property type="entry name" value="Pectinesterase_inhib_dom"/>
</dbReference>
<dbReference type="SUPFAM" id="SSF51126">
    <property type="entry name" value="Pectin lyase-like"/>
    <property type="match status" value="1"/>
</dbReference>
<dbReference type="InterPro" id="IPR018040">
    <property type="entry name" value="Pectinesterase_Tyr_AS"/>
</dbReference>
<dbReference type="GeneID" id="108511638"/>
<reference evidence="9" key="2">
    <citation type="submission" date="2025-08" db="UniProtKB">
        <authorList>
            <consortium name="RefSeq"/>
        </authorList>
    </citation>
    <scope>IDENTIFICATION</scope>
    <source>
        <tissue evidence="9">Young leaves</tissue>
    </source>
</reference>
<dbReference type="PANTHER" id="PTHR31707">
    <property type="entry name" value="PECTINESTERASE"/>
    <property type="match status" value="1"/>
</dbReference>
<dbReference type="SUPFAM" id="SSF101148">
    <property type="entry name" value="Plant invertase/pectin methylesterase inhibitor"/>
    <property type="match status" value="1"/>
</dbReference>
<comment type="similarity">
    <text evidence="2">In the N-terminal section; belongs to the PMEI family.</text>
</comment>
<sequence>MAPTNDRLLSLPHLPFLASLVCLTFLITLQLSSTLSHQLSTSDPCSPTVDLSSCLAKATLIAGKSPAGPVQVLTTILNKSLDEMNVANTMATYIYDQSNETRQRVALADCMHLMDLSRDHATNSALAITKGAWIDAQTWMSAVLTNHNTCLDWLKGPARSAMESVLKGLTTLTATSLCALKAISPSSEDFFRSSAVDVPSWLPHHDKKLLRHPFKNEVQPNVVVAADGSGNYKTVQQAMDSAPNSSAQRYVIHVKNGVYKETVRIHRTKTNIMIVGEGFDSTIISGSLSNASGVRTIHSATLGKGPPHPLYY</sequence>
<proteinExistence type="inferred from homology"/>
<dbReference type="NCBIfam" id="TIGR01614">
    <property type="entry name" value="PME_inhib"/>
    <property type="match status" value="1"/>
</dbReference>
<keyword evidence="6" id="KW-0134">Cell wall</keyword>
<dbReference type="UniPathway" id="UPA00545">
    <property type="reaction ID" value="UER00823"/>
</dbReference>
<comment type="pathway">
    <text evidence="1 6">Glycan metabolism; pectin degradation; 2-dehydro-3-deoxy-D-gluconate from pectin: step 1/5.</text>
</comment>
<dbReference type="Proteomes" id="UP000228380">
    <property type="component" value="Chromosome 4"/>
</dbReference>
<dbReference type="Gene3D" id="2.160.20.10">
    <property type="entry name" value="Single-stranded right-handed beta-helix, Pectin lyase-like"/>
    <property type="match status" value="1"/>
</dbReference>
<dbReference type="AlphaFoldDB" id="A0A8B7MW26"/>
<evidence type="ECO:0000256" key="3">
    <source>
        <dbReference type="ARBA" id="ARBA00007786"/>
    </source>
</evidence>
<dbReference type="KEGG" id="pda:108511638"/>
<dbReference type="InterPro" id="IPR035513">
    <property type="entry name" value="Invertase/methylesterase_inhib"/>
</dbReference>
<feature type="domain" description="Pectinesterase inhibitor" evidence="7">
    <location>
        <begin position="36"/>
        <end position="179"/>
    </location>
</feature>
<protein>
    <recommendedName>
        <fullName evidence="6">Pectinesterase</fullName>
        <ecNumber evidence="6">3.1.1.11</ecNumber>
    </recommendedName>
</protein>
<dbReference type="InterPro" id="IPR000070">
    <property type="entry name" value="Pectinesterase_cat"/>
</dbReference>
<dbReference type="Pfam" id="PF01095">
    <property type="entry name" value="Pectinesterase"/>
    <property type="match status" value="1"/>
</dbReference>
<dbReference type="Gene3D" id="1.20.140.40">
    <property type="entry name" value="Invertase/pectin methylesterase inhibitor family protein"/>
    <property type="match status" value="1"/>
</dbReference>
<dbReference type="GO" id="GO:0045490">
    <property type="term" value="P:pectin catabolic process"/>
    <property type="evidence" value="ECO:0007669"/>
    <property type="project" value="UniProtKB-UniRule"/>
</dbReference>
<evidence type="ECO:0000256" key="4">
    <source>
        <dbReference type="ARBA" id="ARBA00022801"/>
    </source>
</evidence>
<evidence type="ECO:0000256" key="5">
    <source>
        <dbReference type="ARBA" id="ARBA00023085"/>
    </source>
</evidence>
<reference evidence="8" key="1">
    <citation type="journal article" date="2019" name="Nat. Commun.">
        <title>Genome-wide association mapping of date palm fruit traits.</title>
        <authorList>
            <person name="Hazzouri K.M."/>
            <person name="Gros-Balthazard M."/>
            <person name="Flowers J.M."/>
            <person name="Copetti D."/>
            <person name="Lemansour A."/>
            <person name="Lebrun M."/>
            <person name="Masmoudi K."/>
            <person name="Ferrand S."/>
            <person name="Dhar M.I."/>
            <person name="Fresquez Z.A."/>
            <person name="Rosas U."/>
            <person name="Zhang J."/>
            <person name="Talag J."/>
            <person name="Lee S."/>
            <person name="Kudrna D."/>
            <person name="Powell R.F."/>
            <person name="Leitch I.J."/>
            <person name="Krueger R.R."/>
            <person name="Wing R.A."/>
            <person name="Amiri K.M.A."/>
            <person name="Purugganan M.D."/>
        </authorList>
    </citation>
    <scope>NUCLEOTIDE SEQUENCE [LARGE SCALE GENOMIC DNA]</scope>
    <source>
        <strain evidence="8">cv. Khalas</strain>
    </source>
</reference>
<dbReference type="InterPro" id="IPR012334">
    <property type="entry name" value="Pectin_lyas_fold"/>
</dbReference>
<dbReference type="GO" id="GO:0030599">
    <property type="term" value="F:pectinesterase activity"/>
    <property type="evidence" value="ECO:0007669"/>
    <property type="project" value="UniProtKB-UniRule"/>
</dbReference>
<evidence type="ECO:0000256" key="2">
    <source>
        <dbReference type="ARBA" id="ARBA00006027"/>
    </source>
</evidence>